<accession>A0AA36NCG5</accession>
<dbReference type="Proteomes" id="UP001178507">
    <property type="component" value="Unassembled WGS sequence"/>
</dbReference>
<feature type="region of interest" description="Disordered" evidence="2">
    <location>
        <begin position="711"/>
        <end position="730"/>
    </location>
</feature>
<dbReference type="EMBL" id="CAUJNA010003393">
    <property type="protein sequence ID" value="CAJ1400969.1"/>
    <property type="molecule type" value="Genomic_DNA"/>
</dbReference>
<feature type="compositionally biased region" description="Basic and acidic residues" evidence="2">
    <location>
        <begin position="520"/>
        <end position="535"/>
    </location>
</feature>
<name>A0AA36NCG5_9DINO</name>
<feature type="region of interest" description="Disordered" evidence="2">
    <location>
        <begin position="162"/>
        <end position="227"/>
    </location>
</feature>
<feature type="coiled-coil region" evidence="1">
    <location>
        <begin position="245"/>
        <end position="290"/>
    </location>
</feature>
<feature type="compositionally biased region" description="Acidic residues" evidence="2">
    <location>
        <begin position="193"/>
        <end position="203"/>
    </location>
</feature>
<gene>
    <name evidence="3" type="ORF">EVOR1521_LOCUS24204</name>
</gene>
<evidence type="ECO:0000256" key="2">
    <source>
        <dbReference type="SAM" id="MobiDB-lite"/>
    </source>
</evidence>
<proteinExistence type="predicted"/>
<feature type="region of interest" description="Disordered" evidence="2">
    <location>
        <begin position="1"/>
        <end position="46"/>
    </location>
</feature>
<feature type="compositionally biased region" description="Polar residues" evidence="2">
    <location>
        <begin position="538"/>
        <end position="557"/>
    </location>
</feature>
<keyword evidence="4" id="KW-1185">Reference proteome</keyword>
<feature type="region of interest" description="Disordered" evidence="2">
    <location>
        <begin position="737"/>
        <end position="763"/>
    </location>
</feature>
<reference evidence="3" key="1">
    <citation type="submission" date="2023-08" db="EMBL/GenBank/DDBJ databases">
        <authorList>
            <person name="Chen Y."/>
            <person name="Shah S."/>
            <person name="Dougan E. K."/>
            <person name="Thang M."/>
            <person name="Chan C."/>
        </authorList>
    </citation>
    <scope>NUCLEOTIDE SEQUENCE</scope>
</reference>
<organism evidence="3 4">
    <name type="scientific">Effrenium voratum</name>
    <dbReference type="NCBI Taxonomy" id="2562239"/>
    <lineage>
        <taxon>Eukaryota</taxon>
        <taxon>Sar</taxon>
        <taxon>Alveolata</taxon>
        <taxon>Dinophyceae</taxon>
        <taxon>Suessiales</taxon>
        <taxon>Symbiodiniaceae</taxon>
        <taxon>Effrenium</taxon>
    </lineage>
</organism>
<evidence type="ECO:0000313" key="4">
    <source>
        <dbReference type="Proteomes" id="UP001178507"/>
    </source>
</evidence>
<keyword evidence="1" id="KW-0175">Coiled coil</keyword>
<comment type="caution">
    <text evidence="3">The sequence shown here is derived from an EMBL/GenBank/DDBJ whole genome shotgun (WGS) entry which is preliminary data.</text>
</comment>
<feature type="region of interest" description="Disordered" evidence="2">
    <location>
        <begin position="507"/>
        <end position="557"/>
    </location>
</feature>
<dbReference type="AlphaFoldDB" id="A0AA36NCG5"/>
<protein>
    <submittedName>
        <fullName evidence="3">Uncharacterized protein</fullName>
    </submittedName>
</protein>
<feature type="region of interest" description="Disordered" evidence="2">
    <location>
        <begin position="404"/>
        <end position="423"/>
    </location>
</feature>
<feature type="compositionally biased region" description="Basic residues" evidence="2">
    <location>
        <begin position="175"/>
        <end position="188"/>
    </location>
</feature>
<feature type="compositionally biased region" description="Basic and acidic residues" evidence="2">
    <location>
        <begin position="1"/>
        <end position="11"/>
    </location>
</feature>
<feature type="region of interest" description="Disordered" evidence="2">
    <location>
        <begin position="94"/>
        <end position="124"/>
    </location>
</feature>
<feature type="compositionally biased region" description="Polar residues" evidence="2">
    <location>
        <begin position="507"/>
        <end position="519"/>
    </location>
</feature>
<sequence>MELRAAGERAQHKSNMAFEMEESQKLQDAQRGVDKRGHDQAINDTRVELKAARDDLDNRVKSWELDVAHSYAMKTISDDRILSLEKALKESNSRLSAAYKKPTKPSSSSSSGLDAGLTDLGRQNEKELGLREEIHALEQEKQHNNKEMSSIRLELLGLKRENERKKAETTSSLRGRGRGRKGRGRSSRKFLEIIDEEDDNDDLPDSKSVDQEDWASECVSSDCGDNDVDDCGTSLPDTTAQLDAVNKLLLELSNERNLKQSLRAEQAGQSAEHNEQIEQLRQQMTESSLLQEKTAAENQRLKSLDSENRVQNLRQVDGLQVKVRDLEELLCDQRAMVQEQWRFAREHEFNKSALEEKLQMQTEALRITSMRLQDALQQHQNEAVRHQQELNSLKLQLALEKKKGGGTAAEVEPSEAKDPQPETSMEFLEQRVKDLQEERNILVGKLEVKEVQYHLQLDDLFRENASKLRDQRIQFEEQIAAIQAKFELRNHLQGQAFDYINTASSSHPVLGQATPTTTSEDPKGSPRPEDLDARKVLTSGQSGSSTPHTRSVVSAGTDSSAVSESLSGVKSMVWTIIGLLPNVAAMLCTVEALIIQQVTPRVSVLLGGVLIGKSFFSLVRQSSAASFRRTMQVNQAMAEGSQCDIPNFLARTLARYELVAPDGKSVDVVISTAHLPGEHKVGERHILLLLVEQPSERLRGQYSVASSDVCPSDSVSVGRRRPQLMSSEAQRTKLRASFFSSSRQSARVSTSSESPSPRSSLCK</sequence>
<evidence type="ECO:0000256" key="1">
    <source>
        <dbReference type="SAM" id="Coils"/>
    </source>
</evidence>
<feature type="compositionally biased region" description="Basic and acidic residues" evidence="2">
    <location>
        <begin position="31"/>
        <end position="46"/>
    </location>
</feature>
<evidence type="ECO:0000313" key="3">
    <source>
        <dbReference type="EMBL" id="CAJ1400969.1"/>
    </source>
</evidence>